<comment type="subcellular location">
    <subcellularLocation>
        <location evidence="8">Cell membrane</location>
    </subcellularLocation>
</comment>
<evidence type="ECO:0000256" key="6">
    <source>
        <dbReference type="ARBA" id="ARBA00031445"/>
    </source>
</evidence>
<name>A0A2J7TKQ1_METSI</name>
<evidence type="ECO:0000259" key="9">
    <source>
        <dbReference type="Pfam" id="PF04413"/>
    </source>
</evidence>
<dbReference type="Pfam" id="PF04413">
    <property type="entry name" value="Glycos_transf_N"/>
    <property type="match status" value="1"/>
</dbReference>
<evidence type="ECO:0000313" key="11">
    <source>
        <dbReference type="Proteomes" id="UP000236286"/>
    </source>
</evidence>
<evidence type="ECO:0000256" key="3">
    <source>
        <dbReference type="ARBA" id="ARBA00012621"/>
    </source>
</evidence>
<comment type="caution">
    <text evidence="10">The sequence shown here is derived from an EMBL/GenBank/DDBJ whole genome shotgun (WGS) entry which is preliminary data.</text>
</comment>
<dbReference type="Gene3D" id="3.40.50.2000">
    <property type="entry name" value="Glycogen Phosphorylase B"/>
    <property type="match status" value="1"/>
</dbReference>
<keyword evidence="8" id="KW-1003">Cell membrane</keyword>
<comment type="pathway">
    <text evidence="2 8">Bacterial outer membrane biogenesis; LPS core biosynthesis.</text>
</comment>
<evidence type="ECO:0000256" key="7">
    <source>
        <dbReference type="ARBA" id="ARBA00049183"/>
    </source>
</evidence>
<evidence type="ECO:0000256" key="5">
    <source>
        <dbReference type="ARBA" id="ARBA00022679"/>
    </source>
</evidence>
<reference evidence="10 11" key="1">
    <citation type="submission" date="2017-10" db="EMBL/GenBank/DDBJ databases">
        <title>Genome announcement of Methylocella silvestris TVC from permafrost.</title>
        <authorList>
            <person name="Wang J."/>
            <person name="Geng K."/>
            <person name="Ul-Haque F."/>
            <person name="Crombie A.T."/>
            <person name="Street L.E."/>
            <person name="Wookey P.A."/>
            <person name="Murrell J.C."/>
            <person name="Pratscher J."/>
        </authorList>
    </citation>
    <scope>NUCLEOTIDE SEQUENCE [LARGE SCALE GENOMIC DNA]</scope>
    <source>
        <strain evidence="10 11">TVC</strain>
    </source>
</reference>
<dbReference type="PANTHER" id="PTHR42755">
    <property type="entry name" value="3-DEOXY-MANNO-OCTULOSONATE CYTIDYLYLTRANSFERASE"/>
    <property type="match status" value="1"/>
</dbReference>
<dbReference type="GO" id="GO:0009245">
    <property type="term" value="P:lipid A biosynthetic process"/>
    <property type="evidence" value="ECO:0007669"/>
    <property type="project" value="TreeGrafter"/>
</dbReference>
<evidence type="ECO:0000256" key="2">
    <source>
        <dbReference type="ARBA" id="ARBA00004713"/>
    </source>
</evidence>
<dbReference type="SUPFAM" id="SSF53756">
    <property type="entry name" value="UDP-Glycosyltransferase/glycogen phosphorylase"/>
    <property type="match status" value="1"/>
</dbReference>
<dbReference type="GO" id="GO:0005886">
    <property type="term" value="C:plasma membrane"/>
    <property type="evidence" value="ECO:0007669"/>
    <property type="project" value="UniProtKB-SubCell"/>
</dbReference>
<dbReference type="InterPro" id="IPR007507">
    <property type="entry name" value="Glycos_transf_N"/>
</dbReference>
<proteinExistence type="inferred from homology"/>
<dbReference type="GO" id="GO:0043842">
    <property type="term" value="F:Kdo transferase activity"/>
    <property type="evidence" value="ECO:0007669"/>
    <property type="project" value="UniProtKB-EC"/>
</dbReference>
<keyword evidence="5 8" id="KW-0808">Transferase</keyword>
<organism evidence="10 11">
    <name type="scientific">Methylocella silvestris</name>
    <dbReference type="NCBI Taxonomy" id="199596"/>
    <lineage>
        <taxon>Bacteria</taxon>
        <taxon>Pseudomonadati</taxon>
        <taxon>Pseudomonadota</taxon>
        <taxon>Alphaproteobacteria</taxon>
        <taxon>Hyphomicrobiales</taxon>
        <taxon>Beijerinckiaceae</taxon>
        <taxon>Methylocella</taxon>
    </lineage>
</organism>
<feature type="domain" description="3-deoxy-D-manno-octulosonic-acid transferase N-terminal" evidence="9">
    <location>
        <begin position="41"/>
        <end position="205"/>
    </location>
</feature>
<comment type="catalytic activity">
    <reaction evidence="7 8">
        <text>lipid IVA (E. coli) + CMP-3-deoxy-beta-D-manno-octulosonate = alpha-Kdo-(2-&gt;6)-lipid IVA (E. coli) + CMP + H(+)</text>
        <dbReference type="Rhea" id="RHEA:28066"/>
        <dbReference type="ChEBI" id="CHEBI:15378"/>
        <dbReference type="ChEBI" id="CHEBI:58603"/>
        <dbReference type="ChEBI" id="CHEBI:60364"/>
        <dbReference type="ChEBI" id="CHEBI:60377"/>
        <dbReference type="ChEBI" id="CHEBI:85987"/>
        <dbReference type="EC" id="2.4.99.12"/>
    </reaction>
</comment>
<dbReference type="Proteomes" id="UP000236286">
    <property type="component" value="Unassembled WGS sequence"/>
</dbReference>
<evidence type="ECO:0000256" key="8">
    <source>
        <dbReference type="RuleBase" id="RU365103"/>
    </source>
</evidence>
<keyword evidence="8" id="KW-0472">Membrane</keyword>
<comment type="similarity">
    <text evidence="8">Belongs to the glycosyltransferase group 1 family.</text>
</comment>
<dbReference type="UniPathway" id="UPA00958"/>
<dbReference type="Gene3D" id="3.40.50.11720">
    <property type="entry name" value="3-Deoxy-D-manno-octulosonic-acid transferase, N-terminal domain"/>
    <property type="match status" value="1"/>
</dbReference>
<dbReference type="InterPro" id="IPR039901">
    <property type="entry name" value="Kdotransferase"/>
</dbReference>
<evidence type="ECO:0000256" key="4">
    <source>
        <dbReference type="ARBA" id="ARBA00019077"/>
    </source>
</evidence>
<dbReference type="RefSeq" id="WP_102842541.1">
    <property type="nucleotide sequence ID" value="NZ_PDZR01000002.1"/>
</dbReference>
<dbReference type="AlphaFoldDB" id="A0A2J7TKQ1"/>
<gene>
    <name evidence="10" type="ORF">CR492_04560</name>
</gene>
<keyword evidence="8" id="KW-0448">Lipopolysaccharide biosynthesis</keyword>
<dbReference type="GO" id="GO:0009244">
    <property type="term" value="P:lipopolysaccharide core region biosynthetic process"/>
    <property type="evidence" value="ECO:0007669"/>
    <property type="project" value="UniProtKB-UniRule"/>
</dbReference>
<dbReference type="InterPro" id="IPR038107">
    <property type="entry name" value="Glycos_transf_N_sf"/>
</dbReference>
<sequence length="443" mass="47002">MLLSLYRACSAAFAPFAPLFLWWRVRLRAGRPRQEERRIATERLGEASAARPQGRLVWIATAAASDAARLIPLIDKLAAAGFHVLVTTRDEGAAPPRLPPFALHQYAPLDVPKFAARFLASWRPDVALFDGAEFWPNLTRQTRRRGVPIALVNAHLSARAFAFLSRTPKLARALLFGFEACLARSALDMERLRHLGAGYAQIVGDPAYDLAPEPADSAALALLSARIGARPVWAAFTADQAEAEAVLNAHRKVAAKLPGVLTIIAPRRAKSAADILLRAGKLGLEARAATVAAGDDALPAILILTGVDAGPLYRTAGVVFLGRSLGNALSRSLGAAAGGGGLNPIEAAKLGCAILRGPEVSDFADSYETLDRAGGCALVHDAETLAAEVCLLLFDAAELRAMGRAAAEEVERLAGASTRIMQALSPFLAHVFLRPDVEDEAES</sequence>
<evidence type="ECO:0000313" key="10">
    <source>
        <dbReference type="EMBL" id="PNG27344.1"/>
    </source>
</evidence>
<dbReference type="EC" id="2.4.99.12" evidence="3 8"/>
<dbReference type="OrthoDB" id="9789797at2"/>
<dbReference type="EMBL" id="PDZR01000002">
    <property type="protein sequence ID" value="PNG27344.1"/>
    <property type="molecule type" value="Genomic_DNA"/>
</dbReference>
<protein>
    <recommendedName>
        <fullName evidence="4 8">3-deoxy-D-manno-octulosonic acid transferase</fullName>
        <shortName evidence="8">Kdo transferase</shortName>
        <ecNumber evidence="3 8">2.4.99.12</ecNumber>
    </recommendedName>
    <alternativeName>
        <fullName evidence="6 8">Lipid IV(A) 3-deoxy-D-manno-octulosonic acid transferase</fullName>
    </alternativeName>
</protein>
<evidence type="ECO:0000256" key="1">
    <source>
        <dbReference type="ARBA" id="ARBA00003394"/>
    </source>
</evidence>
<comment type="function">
    <text evidence="1 8">Involved in lipopolysaccharide (LPS) biosynthesis. Catalyzes the transfer of 3-deoxy-D-manno-octulosonate (Kdo) residue(s) from CMP-Kdo to lipid IV(A), the tetraacyldisaccharide-1,4'-bisphosphate precursor of lipid A.</text>
</comment>
<accession>A0A2J7TKQ1</accession>
<dbReference type="PANTHER" id="PTHR42755:SF1">
    <property type="entry name" value="3-DEOXY-D-MANNO-OCTULOSONIC ACID TRANSFERASE, MITOCHONDRIAL-RELATED"/>
    <property type="match status" value="1"/>
</dbReference>